<feature type="transmembrane region" description="Helical" evidence="7">
    <location>
        <begin position="157"/>
        <end position="174"/>
    </location>
</feature>
<feature type="transmembrane region" description="Helical" evidence="7">
    <location>
        <begin position="39"/>
        <end position="58"/>
    </location>
</feature>
<accession>A0A7G1G7Y0</accession>
<evidence type="ECO:0000256" key="2">
    <source>
        <dbReference type="ARBA" id="ARBA00022692"/>
    </source>
</evidence>
<dbReference type="InterPro" id="IPR039421">
    <property type="entry name" value="Type_1_exporter"/>
</dbReference>
<dbReference type="SUPFAM" id="SSF52540">
    <property type="entry name" value="P-loop containing nucleoside triphosphate hydrolases"/>
    <property type="match status" value="1"/>
</dbReference>
<protein>
    <submittedName>
        <fullName evidence="10">ABC transporter ATP-binding protein</fullName>
    </submittedName>
</protein>
<evidence type="ECO:0000256" key="4">
    <source>
        <dbReference type="ARBA" id="ARBA00022840"/>
    </source>
</evidence>
<dbReference type="InterPro" id="IPR027417">
    <property type="entry name" value="P-loop_NTPase"/>
</dbReference>
<dbReference type="PROSITE" id="PS50893">
    <property type="entry name" value="ABC_TRANSPORTER_2"/>
    <property type="match status" value="1"/>
</dbReference>
<dbReference type="InterPro" id="IPR036640">
    <property type="entry name" value="ABC1_TM_sf"/>
</dbReference>
<evidence type="ECO:0000256" key="7">
    <source>
        <dbReference type="SAM" id="Phobius"/>
    </source>
</evidence>
<dbReference type="Proteomes" id="UP000516361">
    <property type="component" value="Chromosome"/>
</dbReference>
<keyword evidence="5 7" id="KW-1133">Transmembrane helix</keyword>
<feature type="domain" description="ABC transporter" evidence="8">
    <location>
        <begin position="354"/>
        <end position="569"/>
    </location>
</feature>
<keyword evidence="3" id="KW-0547">Nucleotide-binding</keyword>
<evidence type="ECO:0000256" key="5">
    <source>
        <dbReference type="ARBA" id="ARBA00022989"/>
    </source>
</evidence>
<dbReference type="KEGG" id="ocy:OSSY52_11880"/>
<comment type="subcellular location">
    <subcellularLocation>
        <location evidence="1">Cell membrane</location>
        <topology evidence="1">Multi-pass membrane protein</topology>
    </subcellularLocation>
</comment>
<dbReference type="AlphaFoldDB" id="A0A7G1G7Y0"/>
<dbReference type="InterPro" id="IPR011527">
    <property type="entry name" value="ABC1_TM_dom"/>
</dbReference>
<feature type="transmembrane region" description="Helical" evidence="7">
    <location>
        <begin position="295"/>
        <end position="317"/>
    </location>
</feature>
<dbReference type="PROSITE" id="PS50929">
    <property type="entry name" value="ABC_TM1F"/>
    <property type="match status" value="1"/>
</dbReference>
<evidence type="ECO:0000256" key="6">
    <source>
        <dbReference type="ARBA" id="ARBA00023136"/>
    </source>
</evidence>
<dbReference type="GO" id="GO:0005524">
    <property type="term" value="F:ATP binding"/>
    <property type="evidence" value="ECO:0007669"/>
    <property type="project" value="UniProtKB-KW"/>
</dbReference>
<dbReference type="GO" id="GO:0034040">
    <property type="term" value="F:ATPase-coupled lipid transmembrane transporter activity"/>
    <property type="evidence" value="ECO:0007669"/>
    <property type="project" value="TreeGrafter"/>
</dbReference>
<proteinExistence type="predicted"/>
<keyword evidence="6 7" id="KW-0472">Membrane</keyword>
<feature type="transmembrane region" description="Helical" evidence="7">
    <location>
        <begin position="261"/>
        <end position="283"/>
    </location>
</feature>
<evidence type="ECO:0000313" key="11">
    <source>
        <dbReference type="Proteomes" id="UP000516361"/>
    </source>
</evidence>
<dbReference type="Pfam" id="PF00005">
    <property type="entry name" value="ABC_tran"/>
    <property type="match status" value="1"/>
</dbReference>
<keyword evidence="11" id="KW-1185">Reference proteome</keyword>
<keyword evidence="2 7" id="KW-0812">Transmembrane</keyword>
<dbReference type="GO" id="GO:0016887">
    <property type="term" value="F:ATP hydrolysis activity"/>
    <property type="evidence" value="ECO:0007669"/>
    <property type="project" value="InterPro"/>
</dbReference>
<dbReference type="SMART" id="SM00382">
    <property type="entry name" value="AAA"/>
    <property type="match status" value="1"/>
</dbReference>
<gene>
    <name evidence="10" type="ORF">OSSY52_11880</name>
</gene>
<evidence type="ECO:0000256" key="1">
    <source>
        <dbReference type="ARBA" id="ARBA00004651"/>
    </source>
</evidence>
<sequence>MGISITVQNKDNDDKNNKINKNEKKLLSSMVIKPYFKNYILSFIISFFTAFGIISIVLLEKDLINFLTNKNYDMFFNIGYKLFFLSIGVSILVFIKTFVNNVSTEKIIVKLRNKFSEKLLTSKYTDLEKQQTGEIMTLFLNDIDLIKDYISKVFNDLLYQPIIFIISISFALFINWKLTVVSFLIIPISLIISLIVALPIKSYTFKQQNIIDKSNTIFSDAISGIDVLKAFQLESIFLSKFKKQISFFLKNYKKISFFDSLLFQMNIIIMFLPILILFAYGGFEIINNRLTLGELIAFMQFIILFITPLSFSTHYISSRNKAVVSIKRIKKILDLKEEQTGKKTNININYNPTIEFDNVSFKYTDEFIFNDLSFTINRGEKVVILGSSGSGKSTILKLLMGFYKVNKGKIKIFGEDINNYDIHELRKYVSIVPQDIFLFNESIRWNVKFSDFDNVTDEEIIQSMKKSQIISLINQKTRTLDTKISEFGNSLSGGEKQRLSIARGLSKSAEIFIFDESTSALDLETENKLLENIFSELKDKTIIFITHRKSILKWFDKKIIIENGRDLNE</sequence>
<evidence type="ECO:0000259" key="9">
    <source>
        <dbReference type="PROSITE" id="PS50929"/>
    </source>
</evidence>
<dbReference type="CDD" id="cd07346">
    <property type="entry name" value="ABC_6TM_exporters"/>
    <property type="match status" value="1"/>
</dbReference>
<feature type="domain" description="ABC transmembrane type-1" evidence="9">
    <location>
        <begin position="40"/>
        <end position="321"/>
    </location>
</feature>
<dbReference type="PROSITE" id="PS00211">
    <property type="entry name" value="ABC_TRANSPORTER_1"/>
    <property type="match status" value="1"/>
</dbReference>
<evidence type="ECO:0000259" key="8">
    <source>
        <dbReference type="PROSITE" id="PS50893"/>
    </source>
</evidence>
<dbReference type="InParanoid" id="A0A7G1G7Y0"/>
<feature type="transmembrane region" description="Helical" evidence="7">
    <location>
        <begin position="78"/>
        <end position="99"/>
    </location>
</feature>
<dbReference type="GO" id="GO:0005886">
    <property type="term" value="C:plasma membrane"/>
    <property type="evidence" value="ECO:0007669"/>
    <property type="project" value="UniProtKB-SubCell"/>
</dbReference>
<name>A0A7G1G7Y0_9BACT</name>
<dbReference type="Gene3D" id="3.40.50.300">
    <property type="entry name" value="P-loop containing nucleotide triphosphate hydrolases"/>
    <property type="match status" value="1"/>
</dbReference>
<dbReference type="SUPFAM" id="SSF90123">
    <property type="entry name" value="ABC transporter transmembrane region"/>
    <property type="match status" value="1"/>
</dbReference>
<evidence type="ECO:0000313" key="10">
    <source>
        <dbReference type="EMBL" id="BBE31047.1"/>
    </source>
</evidence>
<dbReference type="GO" id="GO:0140359">
    <property type="term" value="F:ABC-type transporter activity"/>
    <property type="evidence" value="ECO:0007669"/>
    <property type="project" value="InterPro"/>
</dbReference>
<dbReference type="EMBL" id="AP018712">
    <property type="protein sequence ID" value="BBE31047.1"/>
    <property type="molecule type" value="Genomic_DNA"/>
</dbReference>
<dbReference type="RefSeq" id="WP_190613357.1">
    <property type="nucleotide sequence ID" value="NZ_AP018712.1"/>
</dbReference>
<keyword evidence="4 10" id="KW-0067">ATP-binding</keyword>
<dbReference type="PANTHER" id="PTHR24221">
    <property type="entry name" value="ATP-BINDING CASSETTE SUB-FAMILY B"/>
    <property type="match status" value="1"/>
</dbReference>
<feature type="transmembrane region" description="Helical" evidence="7">
    <location>
        <begin position="180"/>
        <end position="200"/>
    </location>
</feature>
<dbReference type="PANTHER" id="PTHR24221:SF654">
    <property type="entry name" value="ATP-BINDING CASSETTE SUB-FAMILY B MEMBER 6"/>
    <property type="match status" value="1"/>
</dbReference>
<dbReference type="Gene3D" id="1.20.1560.10">
    <property type="entry name" value="ABC transporter type 1, transmembrane domain"/>
    <property type="match status" value="1"/>
</dbReference>
<dbReference type="InterPro" id="IPR003593">
    <property type="entry name" value="AAA+_ATPase"/>
</dbReference>
<dbReference type="InterPro" id="IPR003439">
    <property type="entry name" value="ABC_transporter-like_ATP-bd"/>
</dbReference>
<organism evidence="10 11">
    <name type="scientific">Tepiditoga spiralis</name>
    <dbReference type="NCBI Taxonomy" id="2108365"/>
    <lineage>
        <taxon>Bacteria</taxon>
        <taxon>Thermotogati</taxon>
        <taxon>Thermotogota</taxon>
        <taxon>Thermotogae</taxon>
        <taxon>Petrotogales</taxon>
        <taxon>Petrotogaceae</taxon>
        <taxon>Tepiditoga</taxon>
    </lineage>
</organism>
<dbReference type="InterPro" id="IPR017871">
    <property type="entry name" value="ABC_transporter-like_CS"/>
</dbReference>
<evidence type="ECO:0000256" key="3">
    <source>
        <dbReference type="ARBA" id="ARBA00022741"/>
    </source>
</evidence>
<reference evidence="10 11" key="1">
    <citation type="submission" date="2018-06" db="EMBL/GenBank/DDBJ databases">
        <title>Genome sequencing of Oceanotoga sp. sy52.</title>
        <authorList>
            <person name="Mori K."/>
        </authorList>
    </citation>
    <scope>NUCLEOTIDE SEQUENCE [LARGE SCALE GENOMIC DNA]</scope>
    <source>
        <strain evidence="11">sy52</strain>
    </source>
</reference>
<dbReference type="Pfam" id="PF00664">
    <property type="entry name" value="ABC_membrane"/>
    <property type="match status" value="1"/>
</dbReference>